<dbReference type="Gene3D" id="3.40.50.300">
    <property type="entry name" value="P-loop containing nucleotide triphosphate hydrolases"/>
    <property type="match status" value="1"/>
</dbReference>
<gene>
    <name evidence="3" type="ORF">EH240_31705</name>
</gene>
<reference evidence="3 4" key="1">
    <citation type="submission" date="2018-11" db="EMBL/GenBank/DDBJ databases">
        <title>the genome of Mesorhizobium tamadayense DSM 28320.</title>
        <authorList>
            <person name="Gao J."/>
        </authorList>
    </citation>
    <scope>NUCLEOTIDE SEQUENCE [LARGE SCALE GENOMIC DNA]</scope>
    <source>
        <strain evidence="3 4">DSM 28320</strain>
    </source>
</reference>
<comment type="caution">
    <text evidence="3">The sequence shown here is derived from an EMBL/GenBank/DDBJ whole genome shotgun (WGS) entry which is preliminary data.</text>
</comment>
<proteinExistence type="predicted"/>
<dbReference type="EMBL" id="RQXT01000061">
    <property type="protein sequence ID" value="RRH91908.1"/>
    <property type="molecule type" value="Genomic_DNA"/>
</dbReference>
<dbReference type="OrthoDB" id="9800698at2"/>
<dbReference type="PANTHER" id="PTHR12788">
    <property type="entry name" value="PROTEIN-TYROSINE SULFOTRANSFERASE 2"/>
    <property type="match status" value="1"/>
</dbReference>
<dbReference type="AlphaFoldDB" id="A0A3P3F304"/>
<dbReference type="GO" id="GO:0008476">
    <property type="term" value="F:protein-tyrosine sulfotransferase activity"/>
    <property type="evidence" value="ECO:0007669"/>
    <property type="project" value="InterPro"/>
</dbReference>
<organism evidence="3 4">
    <name type="scientific">Mesorhizobium tamadayense</name>
    <dbReference type="NCBI Taxonomy" id="425306"/>
    <lineage>
        <taxon>Bacteria</taxon>
        <taxon>Pseudomonadati</taxon>
        <taxon>Pseudomonadota</taxon>
        <taxon>Alphaproteobacteria</taxon>
        <taxon>Hyphomicrobiales</taxon>
        <taxon>Phyllobacteriaceae</taxon>
        <taxon>Mesorhizobium</taxon>
    </lineage>
</organism>
<dbReference type="Pfam" id="PF13469">
    <property type="entry name" value="Sulfotransfer_3"/>
    <property type="match status" value="1"/>
</dbReference>
<name>A0A3P3F304_9HYPH</name>
<evidence type="ECO:0000256" key="1">
    <source>
        <dbReference type="ARBA" id="ARBA00022679"/>
    </source>
</evidence>
<dbReference type="SUPFAM" id="SSF52540">
    <property type="entry name" value="P-loop containing nucleoside triphosphate hydrolases"/>
    <property type="match status" value="1"/>
</dbReference>
<protein>
    <submittedName>
        <fullName evidence="3">Sulfotransferase</fullName>
    </submittedName>
</protein>
<dbReference type="RefSeq" id="WP_125005948.1">
    <property type="nucleotide sequence ID" value="NZ_RQXT01000061.1"/>
</dbReference>
<keyword evidence="4" id="KW-1185">Reference proteome</keyword>
<evidence type="ECO:0000313" key="3">
    <source>
        <dbReference type="EMBL" id="RRH91908.1"/>
    </source>
</evidence>
<sequence>MSQNVNYSPAVCFLLGLPRSGTTLLAHLLQQHPDIAAPPEPWLMLALEAFGRVDRRHPAGTSLIQSATSEFLGRVDRISVSRAFADAAYSQYLAAAGKRTVIDKTPRYWMVLDYLDCLYPEAPHILLFRNPYAIAASLKSTWGIPFVSERSPPASIACLADLVLGLPTLDLASSLADFVLGLPALAAHRGRRQTQVLHYEHLVARPGEELRRVIASLGYDSTKIKAATTEQTDYLRASNFGDRKLLEKKGVDNRSVHAWQTELTIEEMQAVTDLVSAELLIELGYEEALRHAQQAGVVDRGKAVTERYRQVFRAWWDLLGTAGASFGISAAAGELNSTLQQDGENASSGSDASTVQGAQRLAQSDIEDNLQLANAMVAQLKQALAGSEADRAVRLDAIRDRDVTIETLRGEVVRLEQTLRKLFKEQV</sequence>
<evidence type="ECO:0000256" key="2">
    <source>
        <dbReference type="SAM" id="Coils"/>
    </source>
</evidence>
<feature type="coiled-coil region" evidence="2">
    <location>
        <begin position="363"/>
        <end position="425"/>
    </location>
</feature>
<dbReference type="InterPro" id="IPR027417">
    <property type="entry name" value="P-loop_NTPase"/>
</dbReference>
<keyword evidence="1 3" id="KW-0808">Transferase</keyword>
<accession>A0A3P3F304</accession>
<dbReference type="PANTHER" id="PTHR12788:SF10">
    <property type="entry name" value="PROTEIN-TYROSINE SULFOTRANSFERASE"/>
    <property type="match status" value="1"/>
</dbReference>
<dbReference type="Proteomes" id="UP000273786">
    <property type="component" value="Unassembled WGS sequence"/>
</dbReference>
<keyword evidence="2" id="KW-0175">Coiled coil</keyword>
<dbReference type="InterPro" id="IPR026634">
    <property type="entry name" value="TPST-like"/>
</dbReference>
<evidence type="ECO:0000313" key="4">
    <source>
        <dbReference type="Proteomes" id="UP000273786"/>
    </source>
</evidence>